<feature type="coiled-coil region" evidence="1">
    <location>
        <begin position="81"/>
        <end position="108"/>
    </location>
</feature>
<reference evidence="3" key="2">
    <citation type="submission" date="2025-08" db="UniProtKB">
        <authorList>
            <consortium name="Ensembl"/>
        </authorList>
    </citation>
    <scope>IDENTIFICATION</scope>
</reference>
<keyword evidence="4" id="KW-1185">Reference proteome</keyword>
<reference evidence="3" key="3">
    <citation type="submission" date="2025-09" db="UniProtKB">
        <authorList>
            <consortium name="Ensembl"/>
        </authorList>
    </citation>
    <scope>IDENTIFICATION</scope>
</reference>
<organism evidence="3 4">
    <name type="scientific">Myripristis murdjan</name>
    <name type="common">pinecone soldierfish</name>
    <dbReference type="NCBI Taxonomy" id="586833"/>
    <lineage>
        <taxon>Eukaryota</taxon>
        <taxon>Metazoa</taxon>
        <taxon>Chordata</taxon>
        <taxon>Craniata</taxon>
        <taxon>Vertebrata</taxon>
        <taxon>Euteleostomi</taxon>
        <taxon>Actinopterygii</taxon>
        <taxon>Neopterygii</taxon>
        <taxon>Teleostei</taxon>
        <taxon>Neoteleostei</taxon>
        <taxon>Acanthomorphata</taxon>
        <taxon>Holocentriformes</taxon>
        <taxon>Holocentridae</taxon>
        <taxon>Myripristis</taxon>
    </lineage>
</organism>
<proteinExistence type="predicted"/>
<reference evidence="3" key="1">
    <citation type="submission" date="2019-06" db="EMBL/GenBank/DDBJ databases">
        <authorList>
            <consortium name="Wellcome Sanger Institute Data Sharing"/>
        </authorList>
    </citation>
    <scope>NUCLEOTIDE SEQUENCE [LARGE SCALE GENOMIC DNA]</scope>
</reference>
<name>A0A667YPU4_9TELE</name>
<evidence type="ECO:0000313" key="4">
    <source>
        <dbReference type="Proteomes" id="UP000472263"/>
    </source>
</evidence>
<dbReference type="Proteomes" id="UP000472263">
    <property type="component" value="Chromosome 16"/>
</dbReference>
<evidence type="ECO:0000313" key="3">
    <source>
        <dbReference type="Ensembl" id="ENSMMDP00005029957.1"/>
    </source>
</evidence>
<keyword evidence="1" id="KW-0175">Coiled coil</keyword>
<dbReference type="InParanoid" id="A0A667YPU4"/>
<accession>A0A667YPU4</accession>
<sequence length="127" mass="14213">MKFVPVLSFLSVGLMVVIITQAVWQELNLHSLKDNTEKSSARIKSKEEAIIKVKTKNPISNCVHSNDCFSSYLAVSISFSAAEQDEAKQKAQAEIQQLKQQILNRDRAICTFVDLTNEEGRRLCANA</sequence>
<feature type="chain" id="PRO_5025661418" evidence="2">
    <location>
        <begin position="23"/>
        <end position="127"/>
    </location>
</feature>
<protein>
    <submittedName>
        <fullName evidence="3">Uncharacterized protein</fullName>
    </submittedName>
</protein>
<dbReference type="FunCoup" id="A0A667YPU4">
    <property type="interactions" value="61"/>
</dbReference>
<dbReference type="AlphaFoldDB" id="A0A667YPU4"/>
<feature type="signal peptide" evidence="2">
    <location>
        <begin position="1"/>
        <end position="22"/>
    </location>
</feature>
<keyword evidence="2" id="KW-0732">Signal</keyword>
<evidence type="ECO:0000256" key="2">
    <source>
        <dbReference type="SAM" id="SignalP"/>
    </source>
</evidence>
<dbReference type="Ensembl" id="ENSMMDT00005030653.1">
    <property type="protein sequence ID" value="ENSMMDP00005029957.1"/>
    <property type="gene ID" value="ENSMMDG00005014209.1"/>
</dbReference>
<evidence type="ECO:0000256" key="1">
    <source>
        <dbReference type="SAM" id="Coils"/>
    </source>
</evidence>